<feature type="non-terminal residue" evidence="1">
    <location>
        <position position="1"/>
    </location>
</feature>
<sequence length="204" mass="22251">FRSPTFDFMPTQDCVRGDIIAGVSYIDEKGAAHTLTTKPFIIRSVCDLLLPDQIGPDEFALKLKEHESGEIVVKVQEWTAQEMFEKSLRIIEEANFYEVESSSEEQDGVFHASIAGLAKGKYTGKSIGVKILVSGPVGQKGANCTIQVSGEDQAMILPAIDDLRERLSAWLCPLCGSALTLDNVEHLKEGKAVVCSFCNVSIGR</sequence>
<comment type="caution">
    <text evidence="1">The sequence shown here is derived from an EMBL/GenBank/DDBJ whole genome shotgun (WGS) entry which is preliminary data.</text>
</comment>
<name>X1BFQ0_9ZZZZ</name>
<dbReference type="AlphaFoldDB" id="X1BFQ0"/>
<gene>
    <name evidence="1" type="ORF">S01H4_35605</name>
</gene>
<protein>
    <submittedName>
        <fullName evidence="1">Uncharacterized protein</fullName>
    </submittedName>
</protein>
<reference evidence="1" key="1">
    <citation type="journal article" date="2014" name="Front. Microbiol.">
        <title>High frequency of phylogenetically diverse reductive dehalogenase-homologous genes in deep subseafloor sedimentary metagenomes.</title>
        <authorList>
            <person name="Kawai M."/>
            <person name="Futagami T."/>
            <person name="Toyoda A."/>
            <person name="Takaki Y."/>
            <person name="Nishi S."/>
            <person name="Hori S."/>
            <person name="Arai W."/>
            <person name="Tsubouchi T."/>
            <person name="Morono Y."/>
            <person name="Uchiyama I."/>
            <person name="Ito T."/>
            <person name="Fujiyama A."/>
            <person name="Inagaki F."/>
            <person name="Takami H."/>
        </authorList>
    </citation>
    <scope>NUCLEOTIDE SEQUENCE</scope>
    <source>
        <strain evidence="1">Expedition CK06-06</strain>
    </source>
</reference>
<proteinExistence type="predicted"/>
<accession>X1BFQ0</accession>
<dbReference type="EMBL" id="BART01018950">
    <property type="protein sequence ID" value="GAG80012.1"/>
    <property type="molecule type" value="Genomic_DNA"/>
</dbReference>
<organism evidence="1">
    <name type="scientific">marine sediment metagenome</name>
    <dbReference type="NCBI Taxonomy" id="412755"/>
    <lineage>
        <taxon>unclassified sequences</taxon>
        <taxon>metagenomes</taxon>
        <taxon>ecological metagenomes</taxon>
    </lineage>
</organism>
<evidence type="ECO:0000313" key="1">
    <source>
        <dbReference type="EMBL" id="GAG80012.1"/>
    </source>
</evidence>